<name>A0A081FYI8_9GAMM</name>
<reference evidence="1 2" key="1">
    <citation type="submission" date="2014-04" db="EMBL/GenBank/DDBJ databases">
        <title>Marinobacterium kochiensis sp. nov., isolated from sediment sample collected from Kochi backwaters in Kerala, India.</title>
        <authorList>
            <person name="Singh A."/>
            <person name="Pinnaka A.K."/>
        </authorList>
    </citation>
    <scope>NUCLEOTIDE SEQUENCE [LARGE SCALE GENOMIC DNA]</scope>
    <source>
        <strain evidence="1 2">AK27</strain>
    </source>
</reference>
<accession>A0A081FYI8</accession>
<dbReference type="AlphaFoldDB" id="A0A081FYI8"/>
<dbReference type="STRING" id="1232683.ADIMK_2372"/>
<comment type="caution">
    <text evidence="1">The sequence shown here is derived from an EMBL/GenBank/DDBJ whole genome shotgun (WGS) entry which is preliminary data.</text>
</comment>
<protein>
    <submittedName>
        <fullName evidence="1">Glycosyltransferase</fullName>
        <ecNumber evidence="1">2.4.1.-</ecNumber>
    </submittedName>
</protein>
<keyword evidence="2" id="KW-1185">Reference proteome</keyword>
<dbReference type="NCBIfam" id="TIGR00661">
    <property type="entry name" value="MJ1255"/>
    <property type="match status" value="1"/>
</dbReference>
<proteinExistence type="predicted"/>
<gene>
    <name evidence="1" type="ORF">ADIMK_2372</name>
</gene>
<dbReference type="eggNOG" id="COG0707">
    <property type="taxonomic scope" value="Bacteria"/>
</dbReference>
<dbReference type="Proteomes" id="UP000028252">
    <property type="component" value="Unassembled WGS sequence"/>
</dbReference>
<dbReference type="SUPFAM" id="SSF53756">
    <property type="entry name" value="UDP-Glycosyltransferase/glycogen phosphorylase"/>
    <property type="match status" value="1"/>
</dbReference>
<dbReference type="InterPro" id="IPR005262">
    <property type="entry name" value="MJ1255-like"/>
</dbReference>
<dbReference type="Pfam" id="PF13528">
    <property type="entry name" value="Glyco_trans_1_3"/>
    <property type="match status" value="1"/>
</dbReference>
<evidence type="ECO:0000313" key="2">
    <source>
        <dbReference type="Proteomes" id="UP000028252"/>
    </source>
</evidence>
<dbReference type="PATRIC" id="fig|1232683.4.peg.2331"/>
<keyword evidence="1" id="KW-0328">Glycosyltransferase</keyword>
<dbReference type="GO" id="GO:0016757">
    <property type="term" value="F:glycosyltransferase activity"/>
    <property type="evidence" value="ECO:0007669"/>
    <property type="project" value="UniProtKB-KW"/>
</dbReference>
<dbReference type="EMBL" id="JMQN01000036">
    <property type="protein sequence ID" value="KEA63593.1"/>
    <property type="molecule type" value="Genomic_DNA"/>
</dbReference>
<organism evidence="1 2">
    <name type="scientific">Marinobacterium lacunae</name>
    <dbReference type="NCBI Taxonomy" id="1232683"/>
    <lineage>
        <taxon>Bacteria</taxon>
        <taxon>Pseudomonadati</taxon>
        <taxon>Pseudomonadota</taxon>
        <taxon>Gammaproteobacteria</taxon>
        <taxon>Oceanospirillales</taxon>
        <taxon>Oceanospirillaceae</taxon>
        <taxon>Marinobacterium</taxon>
    </lineage>
</organism>
<evidence type="ECO:0000313" key="1">
    <source>
        <dbReference type="EMBL" id="KEA63593.1"/>
    </source>
</evidence>
<dbReference type="Gene3D" id="3.40.50.2000">
    <property type="entry name" value="Glycogen Phosphorylase B"/>
    <property type="match status" value="1"/>
</dbReference>
<keyword evidence="1" id="KW-0808">Transferase</keyword>
<sequence>MLAKAGVEVDYLFSGRTPDRYFNMEPFGDYRTRRGLTFFTDAGKVQLAKTLFGNSLLQLWRDIKSLDVRGYDLVLTDFEPVTAWAARRQRVPSLGIAHQYAFCYRVPGTKTAPWLKPALKLFAPVDQAIGVHWHHFDAPILPPLIEPPSFTVSTRAKEVLVYLPFERLDDICYLLQGFPEYRFLIYAAVEAQQEARNLVIKPFSREGFQRDLASCDGVMCNAGFGLCSEAMQAGKKLLIKPLANQIEQEANARALADLGRARVMKRLEPAAITRWLDETNPDPLLWPDTASALVDWLLDGRQEPIASLSQRVWADRLPELQSSTS</sequence>
<dbReference type="EC" id="2.4.1.-" evidence="1"/>